<name>A0A495PVI7_9FLAO</name>
<dbReference type="OrthoDB" id="2942327at2"/>
<reference evidence="2 3" key="1">
    <citation type="submission" date="2018-10" db="EMBL/GenBank/DDBJ databases">
        <title>Genomic Encyclopedia of Archaeal and Bacterial Type Strains, Phase II (KMG-II): from individual species to whole genera.</title>
        <authorList>
            <person name="Goeker M."/>
        </authorList>
    </citation>
    <scope>NUCLEOTIDE SEQUENCE [LARGE SCALE GENOMIC DNA]</scope>
    <source>
        <strain evidence="2 3">DSM 19839</strain>
    </source>
</reference>
<gene>
    <name evidence="2" type="ORF">BC962_0163</name>
</gene>
<dbReference type="EMBL" id="RBLG01000001">
    <property type="protein sequence ID" value="RKS55204.1"/>
    <property type="molecule type" value="Genomic_DNA"/>
</dbReference>
<dbReference type="AlphaFoldDB" id="A0A495PVI7"/>
<dbReference type="PROSITE" id="PS51184">
    <property type="entry name" value="JMJC"/>
    <property type="match status" value="1"/>
</dbReference>
<dbReference type="Pfam" id="PF13621">
    <property type="entry name" value="Cupin_8"/>
    <property type="match status" value="1"/>
</dbReference>
<organism evidence="2 3">
    <name type="scientific">Gillisia mitskevichiae</name>
    <dbReference type="NCBI Taxonomy" id="270921"/>
    <lineage>
        <taxon>Bacteria</taxon>
        <taxon>Pseudomonadati</taxon>
        <taxon>Bacteroidota</taxon>
        <taxon>Flavobacteriia</taxon>
        <taxon>Flavobacteriales</taxon>
        <taxon>Flavobacteriaceae</taxon>
        <taxon>Gillisia</taxon>
    </lineage>
</organism>
<accession>A0A495PVI7</accession>
<dbReference type="SMART" id="SM00558">
    <property type="entry name" value="JmjC"/>
    <property type="match status" value="1"/>
</dbReference>
<dbReference type="InterPro" id="IPR041667">
    <property type="entry name" value="Cupin_8"/>
</dbReference>
<keyword evidence="3" id="KW-1185">Reference proteome</keyword>
<comment type="caution">
    <text evidence="2">The sequence shown here is derived from an EMBL/GenBank/DDBJ whole genome shotgun (WGS) entry which is preliminary data.</text>
</comment>
<protein>
    <submittedName>
        <fullName evidence="2">Cupin-like domain-containing protein</fullName>
    </submittedName>
</protein>
<evidence type="ECO:0000313" key="2">
    <source>
        <dbReference type="EMBL" id="RKS55204.1"/>
    </source>
</evidence>
<dbReference type="PANTHER" id="PTHR12461:SF105">
    <property type="entry name" value="HYPOXIA-INDUCIBLE FACTOR 1-ALPHA INHIBITOR"/>
    <property type="match status" value="1"/>
</dbReference>
<dbReference type="RefSeq" id="WP_121344036.1">
    <property type="nucleotide sequence ID" value="NZ_RBLG01000001.1"/>
</dbReference>
<dbReference type="InterPro" id="IPR003347">
    <property type="entry name" value="JmjC_dom"/>
</dbReference>
<feature type="domain" description="JmjC" evidence="1">
    <location>
        <begin position="81"/>
        <end position="254"/>
    </location>
</feature>
<proteinExistence type="predicted"/>
<dbReference type="Proteomes" id="UP000276282">
    <property type="component" value="Unassembled WGS sequence"/>
</dbReference>
<dbReference type="SUPFAM" id="SSF51197">
    <property type="entry name" value="Clavaminate synthase-like"/>
    <property type="match status" value="1"/>
</dbReference>
<evidence type="ECO:0000259" key="1">
    <source>
        <dbReference type="PROSITE" id="PS51184"/>
    </source>
</evidence>
<dbReference type="Gene3D" id="2.60.120.650">
    <property type="entry name" value="Cupin"/>
    <property type="match status" value="1"/>
</dbReference>
<dbReference type="PANTHER" id="PTHR12461">
    <property type="entry name" value="HYPOXIA-INDUCIBLE FACTOR 1 ALPHA INHIBITOR-RELATED"/>
    <property type="match status" value="1"/>
</dbReference>
<sequence length="297" mass="34400">MQLNLKPIPRVKAIDKDTFLNEYFFPQQPLVMENLSKDWPATKKWDFEYFRSKAGGIVVPLYDGTPARGNEKSHKPARKIKMSGYIDILKAGPTDLRMFFFNLLQNCPDLLKDFKYPEIGVKFFKKLPVLFVGGEGAKVLMHYDMDLANNFHFNFAGTKKFILYPPSETKNLYKVPYSIVSMEAIDMDDPDFKIYPALAKAKGYEVLLKHGDTLFIPSKWWHFVKYETPCLSLTLRSLPTKPAKILEVLKNVILIRNYDNLMRKIKGQKWIDYKNTRAVENTHKNAGIDDERKTSVS</sequence>
<evidence type="ECO:0000313" key="3">
    <source>
        <dbReference type="Proteomes" id="UP000276282"/>
    </source>
</evidence>